<comment type="subcellular location">
    <subcellularLocation>
        <location evidence="1">Membrane</location>
    </subcellularLocation>
</comment>
<evidence type="ECO:0000313" key="9">
    <source>
        <dbReference type="Proteomes" id="UP001365128"/>
    </source>
</evidence>
<feature type="transmembrane region" description="Helical" evidence="7">
    <location>
        <begin position="35"/>
        <end position="58"/>
    </location>
</feature>
<evidence type="ECO:0000256" key="5">
    <source>
        <dbReference type="ARBA" id="ARBA00023136"/>
    </source>
</evidence>
<feature type="transmembrane region" description="Helical" evidence="7">
    <location>
        <begin position="7"/>
        <end position="29"/>
    </location>
</feature>
<accession>A0ABR1MFP0</accession>
<gene>
    <name evidence="8" type="ORF">IWX46DRAFT_639901</name>
</gene>
<dbReference type="Proteomes" id="UP001365128">
    <property type="component" value="Unassembled WGS sequence"/>
</dbReference>
<sequence>MPLCYRITITLINIIFPPLAVIMLTGFGMDTMINCLLFIAAVLPSHIHGFYISCTYFARRRRVRKGRWPGGDKSFIASEDVLCGGASPEELRRLTKLLVMSDFQKKVTIAREEIKRIGVHQIMDDDLMPRAAATGWKVRKRPLINEPDTRPQQVSEWSPEFLFALQELLRRCESVDEVKSLLRRQVHRRQSDATLKLTVRLARDLLLIDLTRVLMHLVAPSEVISTAQAGDKRKTRAHTSAENNDNDDDTTQPQQPKKI</sequence>
<evidence type="ECO:0000313" key="8">
    <source>
        <dbReference type="EMBL" id="KAK7548163.1"/>
    </source>
</evidence>
<keyword evidence="5 7" id="KW-0472">Membrane</keyword>
<evidence type="ECO:0000256" key="6">
    <source>
        <dbReference type="SAM" id="MobiDB-lite"/>
    </source>
</evidence>
<evidence type="ECO:0000256" key="2">
    <source>
        <dbReference type="ARBA" id="ARBA00009530"/>
    </source>
</evidence>
<dbReference type="Pfam" id="PF01679">
    <property type="entry name" value="Pmp3"/>
    <property type="match status" value="1"/>
</dbReference>
<proteinExistence type="inferred from homology"/>
<name>A0ABR1MFP0_9PEZI</name>
<feature type="region of interest" description="Disordered" evidence="6">
    <location>
        <begin position="227"/>
        <end position="259"/>
    </location>
</feature>
<evidence type="ECO:0000256" key="3">
    <source>
        <dbReference type="ARBA" id="ARBA00022692"/>
    </source>
</evidence>
<evidence type="ECO:0000256" key="1">
    <source>
        <dbReference type="ARBA" id="ARBA00004370"/>
    </source>
</evidence>
<evidence type="ECO:0000256" key="4">
    <source>
        <dbReference type="ARBA" id="ARBA00022989"/>
    </source>
</evidence>
<comment type="caution">
    <text evidence="8">The sequence shown here is derived from an EMBL/GenBank/DDBJ whole genome shotgun (WGS) entry which is preliminary data.</text>
</comment>
<evidence type="ECO:0000256" key="7">
    <source>
        <dbReference type="SAM" id="Phobius"/>
    </source>
</evidence>
<dbReference type="EMBL" id="JBBPDW010000011">
    <property type="protein sequence ID" value="KAK7548163.1"/>
    <property type="molecule type" value="Genomic_DNA"/>
</dbReference>
<keyword evidence="4 7" id="KW-1133">Transmembrane helix</keyword>
<keyword evidence="9" id="KW-1185">Reference proteome</keyword>
<protein>
    <submittedName>
        <fullName evidence="8">Uncharacterized protein</fullName>
    </submittedName>
</protein>
<reference evidence="8 9" key="1">
    <citation type="submission" date="2024-04" db="EMBL/GenBank/DDBJ databases">
        <title>Phyllosticta paracitricarpa is synonymous to the EU quarantine fungus P. citricarpa based on phylogenomic analyses.</title>
        <authorList>
            <consortium name="Lawrence Berkeley National Laboratory"/>
            <person name="Van Ingen-Buijs V.A."/>
            <person name="Van Westerhoven A.C."/>
            <person name="Haridas S."/>
            <person name="Skiadas P."/>
            <person name="Martin F."/>
            <person name="Groenewald J.Z."/>
            <person name="Crous P.W."/>
            <person name="Seidl M.F."/>
        </authorList>
    </citation>
    <scope>NUCLEOTIDE SEQUENCE [LARGE SCALE GENOMIC DNA]</scope>
    <source>
        <strain evidence="8 9">CBS 122670</strain>
    </source>
</reference>
<keyword evidence="3 7" id="KW-0812">Transmembrane</keyword>
<organism evidence="8 9">
    <name type="scientific">Phyllosticta citricarpa</name>
    <dbReference type="NCBI Taxonomy" id="55181"/>
    <lineage>
        <taxon>Eukaryota</taxon>
        <taxon>Fungi</taxon>
        <taxon>Dikarya</taxon>
        <taxon>Ascomycota</taxon>
        <taxon>Pezizomycotina</taxon>
        <taxon>Dothideomycetes</taxon>
        <taxon>Dothideomycetes incertae sedis</taxon>
        <taxon>Botryosphaeriales</taxon>
        <taxon>Phyllostictaceae</taxon>
        <taxon>Phyllosticta</taxon>
    </lineage>
</organism>
<dbReference type="InterPro" id="IPR000612">
    <property type="entry name" value="PMP3"/>
</dbReference>
<comment type="similarity">
    <text evidence="2">Belongs to the UPF0057 (PMP3) family.</text>
</comment>